<sequence length="74" mass="8662">MTPKLVRFITEDYLSLFKDGGYWLNSFELIQTPVTLDNLFEIIIDTYKPLGLEDENLCYFKHVPSNRAYLITPS</sequence>
<dbReference type="EMBL" id="CAJNOC010007157">
    <property type="protein sequence ID" value="CAF1093039.1"/>
    <property type="molecule type" value="Genomic_DNA"/>
</dbReference>
<accession>A0A814NJP8</accession>
<organism evidence="1 2">
    <name type="scientific">Brachionus calyciflorus</name>
    <dbReference type="NCBI Taxonomy" id="104777"/>
    <lineage>
        <taxon>Eukaryota</taxon>
        <taxon>Metazoa</taxon>
        <taxon>Spiralia</taxon>
        <taxon>Gnathifera</taxon>
        <taxon>Rotifera</taxon>
        <taxon>Eurotatoria</taxon>
        <taxon>Monogononta</taxon>
        <taxon>Pseudotrocha</taxon>
        <taxon>Ploima</taxon>
        <taxon>Brachionidae</taxon>
        <taxon>Brachionus</taxon>
    </lineage>
</organism>
<protein>
    <submittedName>
        <fullName evidence="1">Uncharacterized protein</fullName>
    </submittedName>
</protein>
<feature type="non-terminal residue" evidence="1">
    <location>
        <position position="74"/>
    </location>
</feature>
<name>A0A814NJP8_9BILA</name>
<comment type="caution">
    <text evidence="1">The sequence shown here is derived from an EMBL/GenBank/DDBJ whole genome shotgun (WGS) entry which is preliminary data.</text>
</comment>
<proteinExistence type="predicted"/>
<dbReference type="AlphaFoldDB" id="A0A814NJP8"/>
<reference evidence="1" key="1">
    <citation type="submission" date="2021-02" db="EMBL/GenBank/DDBJ databases">
        <authorList>
            <person name="Nowell W R."/>
        </authorList>
    </citation>
    <scope>NUCLEOTIDE SEQUENCE</scope>
    <source>
        <strain evidence="1">Ploen Becks lab</strain>
    </source>
</reference>
<evidence type="ECO:0000313" key="2">
    <source>
        <dbReference type="Proteomes" id="UP000663879"/>
    </source>
</evidence>
<gene>
    <name evidence="1" type="ORF">OXX778_LOCUS20767</name>
</gene>
<dbReference type="OrthoDB" id="10231212at2759"/>
<keyword evidence="2" id="KW-1185">Reference proteome</keyword>
<evidence type="ECO:0000313" key="1">
    <source>
        <dbReference type="EMBL" id="CAF1093039.1"/>
    </source>
</evidence>
<dbReference type="Proteomes" id="UP000663879">
    <property type="component" value="Unassembled WGS sequence"/>
</dbReference>